<sequence>MKNPYHSLTHSSFSTQCSHKLKLAAQDLSGYVFQIMILQVQHLVILTACLWVANGRSRCQTAQECPSSCGQNNYCNDCGVCLPCDSLCYPLKGYKCDALCPEYSIHYMGASLVKAVDEIDAMIPMLPLDEKIGEMTTEAKQLPRLGTDGPIDLSVAVSEDREDMIHADVFTSWRLNALIITLLVVLILSVWTFLAIILCKRVTSKNSDQDRLTADDKEANSELTSCLSDKTSSSEIQSDISHTELSMHVSDSNIPDASNKLQIDDNCKEKAKAVNHLIAPLWKSSNEVELKFKPERSLNIVNGELNFQA</sequence>
<evidence type="ECO:0000313" key="3">
    <source>
        <dbReference type="EnsemblMetazoa" id="CapteP190634"/>
    </source>
</evidence>
<name>R7U4A2_CAPTE</name>
<dbReference type="EMBL" id="AMQN01009586">
    <property type="status" value="NOT_ANNOTATED_CDS"/>
    <property type="molecule type" value="Genomic_DNA"/>
</dbReference>
<reference evidence="4" key="1">
    <citation type="submission" date="2012-12" db="EMBL/GenBank/DDBJ databases">
        <authorList>
            <person name="Hellsten U."/>
            <person name="Grimwood J."/>
            <person name="Chapman J.A."/>
            <person name="Shapiro H."/>
            <person name="Aerts A."/>
            <person name="Otillar R.P."/>
            <person name="Terry A.Y."/>
            <person name="Boore J.L."/>
            <person name="Simakov O."/>
            <person name="Marletaz F."/>
            <person name="Cho S.-J."/>
            <person name="Edsinger-Gonzales E."/>
            <person name="Havlak P."/>
            <person name="Kuo D.-H."/>
            <person name="Larsson T."/>
            <person name="Lv J."/>
            <person name="Arendt D."/>
            <person name="Savage R."/>
            <person name="Osoegawa K."/>
            <person name="de Jong P."/>
            <person name="Lindberg D.R."/>
            <person name="Seaver E.C."/>
            <person name="Weisblat D.A."/>
            <person name="Putnam N.H."/>
            <person name="Grigoriev I.V."/>
            <person name="Rokhsar D.S."/>
        </authorList>
    </citation>
    <scope>NUCLEOTIDE SEQUENCE</scope>
    <source>
        <strain evidence="4">I ESC-2004</strain>
    </source>
</reference>
<organism evidence="2">
    <name type="scientific">Capitella teleta</name>
    <name type="common">Polychaete worm</name>
    <dbReference type="NCBI Taxonomy" id="283909"/>
    <lineage>
        <taxon>Eukaryota</taxon>
        <taxon>Metazoa</taxon>
        <taxon>Spiralia</taxon>
        <taxon>Lophotrochozoa</taxon>
        <taxon>Annelida</taxon>
        <taxon>Polychaeta</taxon>
        <taxon>Sedentaria</taxon>
        <taxon>Scolecida</taxon>
        <taxon>Capitellidae</taxon>
        <taxon>Capitella</taxon>
    </lineage>
</organism>
<dbReference type="AlphaFoldDB" id="R7U4A2"/>
<dbReference type="Proteomes" id="UP000014760">
    <property type="component" value="Unassembled WGS sequence"/>
</dbReference>
<gene>
    <name evidence="2" type="ORF">CAPTEDRAFT_190634</name>
</gene>
<dbReference type="HOGENOM" id="CLU_900931_0_0_1"/>
<proteinExistence type="predicted"/>
<dbReference type="EMBL" id="KB305732">
    <property type="protein sequence ID" value="ELU00799.1"/>
    <property type="molecule type" value="Genomic_DNA"/>
</dbReference>
<keyword evidence="1" id="KW-1133">Transmembrane helix</keyword>
<keyword evidence="1" id="KW-0812">Transmembrane</keyword>
<evidence type="ECO:0000256" key="1">
    <source>
        <dbReference type="SAM" id="Phobius"/>
    </source>
</evidence>
<evidence type="ECO:0000313" key="2">
    <source>
        <dbReference type="EMBL" id="ELU00799.1"/>
    </source>
</evidence>
<accession>R7U4A2</accession>
<evidence type="ECO:0000313" key="4">
    <source>
        <dbReference type="Proteomes" id="UP000014760"/>
    </source>
</evidence>
<protein>
    <submittedName>
        <fullName evidence="2 3">Uncharacterized protein</fullName>
    </submittedName>
</protein>
<reference evidence="3" key="3">
    <citation type="submission" date="2015-06" db="UniProtKB">
        <authorList>
            <consortium name="EnsemblMetazoa"/>
        </authorList>
    </citation>
    <scope>IDENTIFICATION</scope>
</reference>
<feature type="transmembrane region" description="Helical" evidence="1">
    <location>
        <begin position="31"/>
        <end position="53"/>
    </location>
</feature>
<reference evidence="2 4" key="2">
    <citation type="journal article" date="2013" name="Nature">
        <title>Insights into bilaterian evolution from three spiralian genomes.</title>
        <authorList>
            <person name="Simakov O."/>
            <person name="Marletaz F."/>
            <person name="Cho S.J."/>
            <person name="Edsinger-Gonzales E."/>
            <person name="Havlak P."/>
            <person name="Hellsten U."/>
            <person name="Kuo D.H."/>
            <person name="Larsson T."/>
            <person name="Lv J."/>
            <person name="Arendt D."/>
            <person name="Savage R."/>
            <person name="Osoegawa K."/>
            <person name="de Jong P."/>
            <person name="Grimwood J."/>
            <person name="Chapman J.A."/>
            <person name="Shapiro H."/>
            <person name="Aerts A."/>
            <person name="Otillar R.P."/>
            <person name="Terry A.Y."/>
            <person name="Boore J.L."/>
            <person name="Grigoriev I.V."/>
            <person name="Lindberg D.R."/>
            <person name="Seaver E.C."/>
            <person name="Weisblat D.A."/>
            <person name="Putnam N.H."/>
            <person name="Rokhsar D.S."/>
        </authorList>
    </citation>
    <scope>NUCLEOTIDE SEQUENCE</scope>
    <source>
        <strain evidence="2 4">I ESC-2004</strain>
    </source>
</reference>
<dbReference type="EnsemblMetazoa" id="CapteT190634">
    <property type="protein sequence ID" value="CapteP190634"/>
    <property type="gene ID" value="CapteG190634"/>
</dbReference>
<keyword evidence="1" id="KW-0472">Membrane</keyword>
<feature type="transmembrane region" description="Helical" evidence="1">
    <location>
        <begin position="175"/>
        <end position="198"/>
    </location>
</feature>
<keyword evidence="4" id="KW-1185">Reference proteome</keyword>